<evidence type="ECO:0000259" key="7">
    <source>
        <dbReference type="Pfam" id="PF02683"/>
    </source>
</evidence>
<evidence type="ECO:0000256" key="4">
    <source>
        <dbReference type="ARBA" id="ARBA00022989"/>
    </source>
</evidence>
<feature type="transmembrane region" description="Helical" evidence="6">
    <location>
        <begin position="136"/>
        <end position="166"/>
    </location>
</feature>
<evidence type="ECO:0000313" key="10">
    <source>
        <dbReference type="Proteomes" id="UP000242243"/>
    </source>
</evidence>
<dbReference type="GO" id="GO:0016020">
    <property type="term" value="C:membrane"/>
    <property type="evidence" value="ECO:0007669"/>
    <property type="project" value="UniProtKB-SubCell"/>
</dbReference>
<dbReference type="OrthoDB" id="9803065at2"/>
<evidence type="ECO:0000256" key="2">
    <source>
        <dbReference type="ARBA" id="ARBA00006143"/>
    </source>
</evidence>
<comment type="subcellular location">
    <subcellularLocation>
        <location evidence="1">Membrane</location>
        <topology evidence="1">Multi-pass membrane protein</topology>
    </subcellularLocation>
</comment>
<dbReference type="EMBL" id="BJWI01000006">
    <property type="protein sequence ID" value="GEM01148.1"/>
    <property type="molecule type" value="Genomic_DNA"/>
</dbReference>
<dbReference type="STRING" id="306540.SAMN05421839_10872"/>
<dbReference type="PANTHER" id="PTHR31272:SF4">
    <property type="entry name" value="CYTOCHROME C-TYPE BIOGENESIS PROTEIN HI_1454-RELATED"/>
    <property type="match status" value="1"/>
</dbReference>
<feature type="transmembrane region" description="Helical" evidence="6">
    <location>
        <begin position="96"/>
        <end position="116"/>
    </location>
</feature>
<dbReference type="EMBL" id="FOXC01000008">
    <property type="protein sequence ID" value="SFP18980.1"/>
    <property type="molecule type" value="Genomic_DNA"/>
</dbReference>
<dbReference type="Pfam" id="PF02683">
    <property type="entry name" value="DsbD_TM"/>
    <property type="match status" value="1"/>
</dbReference>
<accession>A0A1I5NBB1</accession>
<reference evidence="9 10" key="1">
    <citation type="submission" date="2016-10" db="EMBL/GenBank/DDBJ databases">
        <authorList>
            <person name="de Groot N.N."/>
        </authorList>
    </citation>
    <scope>NUCLEOTIDE SEQUENCE [LARGE SCALE GENOMIC DNA]</scope>
    <source>
        <strain evidence="9 10">DSM 17073</strain>
    </source>
</reference>
<feature type="domain" description="Cytochrome C biogenesis protein transmembrane" evidence="7">
    <location>
        <begin position="8"/>
        <end position="216"/>
    </location>
</feature>
<dbReference type="PANTHER" id="PTHR31272">
    <property type="entry name" value="CYTOCHROME C-TYPE BIOGENESIS PROTEIN HI_1454-RELATED"/>
    <property type="match status" value="1"/>
</dbReference>
<dbReference type="Proteomes" id="UP000242243">
    <property type="component" value="Unassembled WGS sequence"/>
</dbReference>
<evidence type="ECO:0000256" key="6">
    <source>
        <dbReference type="SAM" id="Phobius"/>
    </source>
</evidence>
<feature type="transmembrane region" description="Helical" evidence="6">
    <location>
        <begin position="207"/>
        <end position="225"/>
    </location>
</feature>
<name>A0A1I5NBB1_9BACI</name>
<dbReference type="RefSeq" id="WP_089830920.1">
    <property type="nucleotide sequence ID" value="NZ_BJWI01000006.1"/>
</dbReference>
<gene>
    <name evidence="8" type="ORF">HHA03_06800</name>
    <name evidence="9" type="ORF">SAMN05421839_10872</name>
</gene>
<evidence type="ECO:0000313" key="9">
    <source>
        <dbReference type="EMBL" id="SFP18980.1"/>
    </source>
</evidence>
<feature type="transmembrane region" description="Helical" evidence="6">
    <location>
        <begin position="12"/>
        <end position="35"/>
    </location>
</feature>
<feature type="transmembrane region" description="Helical" evidence="6">
    <location>
        <begin position="56"/>
        <end position="76"/>
    </location>
</feature>
<evidence type="ECO:0000256" key="5">
    <source>
        <dbReference type="ARBA" id="ARBA00023136"/>
    </source>
</evidence>
<dbReference type="Proteomes" id="UP000321547">
    <property type="component" value="Unassembled WGS sequence"/>
</dbReference>
<organism evidence="9 10">
    <name type="scientific">Halolactibacillus halophilus</name>
    <dbReference type="NCBI Taxonomy" id="306540"/>
    <lineage>
        <taxon>Bacteria</taxon>
        <taxon>Bacillati</taxon>
        <taxon>Bacillota</taxon>
        <taxon>Bacilli</taxon>
        <taxon>Bacillales</taxon>
        <taxon>Bacillaceae</taxon>
        <taxon>Halolactibacillus</taxon>
    </lineage>
</organism>
<dbReference type="InterPro" id="IPR051790">
    <property type="entry name" value="Cytochrome_c-biogenesis_DsbD"/>
</dbReference>
<dbReference type="InterPro" id="IPR003834">
    <property type="entry name" value="Cyt_c_assmbl_TM_dom"/>
</dbReference>
<proteinExistence type="inferred from homology"/>
<evidence type="ECO:0000256" key="3">
    <source>
        <dbReference type="ARBA" id="ARBA00022692"/>
    </source>
</evidence>
<feature type="transmembrane region" description="Helical" evidence="6">
    <location>
        <begin position="172"/>
        <end position="195"/>
    </location>
</feature>
<comment type="similarity">
    <text evidence="2">Belongs to the DsbD family.</text>
</comment>
<evidence type="ECO:0000313" key="8">
    <source>
        <dbReference type="EMBL" id="GEM01148.1"/>
    </source>
</evidence>
<keyword evidence="11" id="KW-1185">Reference proteome</keyword>
<sequence>MQPATDVTLWLALSAGVLSFLSPCTLPIFPAYLSYITGVSVKDLNEKKDMKLKGRLLLHAVFFLLGMSTVFLSLGLSVSFLGEWLQTLLTGDTGLFVQRIAGIFLVLIGLVVGGWIKIPFLMQERRMRIKNKPAGLFGSFFVGIGFSAGWTPCIGPIFASILILAATSPAAGALYTIIYIIGFSLPFLLFTFFLGSQRWLVKYSEKLTKVGGVLIIMFGLLLFTGELARLSNLLLRLVEDTWFENLG</sequence>
<evidence type="ECO:0000313" key="11">
    <source>
        <dbReference type="Proteomes" id="UP000321547"/>
    </source>
</evidence>
<dbReference type="GO" id="GO:0017004">
    <property type="term" value="P:cytochrome complex assembly"/>
    <property type="evidence" value="ECO:0007669"/>
    <property type="project" value="InterPro"/>
</dbReference>
<keyword evidence="3 6" id="KW-0812">Transmembrane</keyword>
<keyword evidence="4 6" id="KW-1133">Transmembrane helix</keyword>
<reference evidence="8 11" key="2">
    <citation type="submission" date="2019-07" db="EMBL/GenBank/DDBJ databases">
        <title>Whole genome shotgun sequence of Halolactibacillus halophilus NBRC 100868.</title>
        <authorList>
            <person name="Hosoyama A."/>
            <person name="Uohara A."/>
            <person name="Ohji S."/>
            <person name="Ichikawa N."/>
        </authorList>
    </citation>
    <scope>NUCLEOTIDE SEQUENCE [LARGE SCALE GENOMIC DNA]</scope>
    <source>
        <strain evidence="8 11">NBRC 100868</strain>
    </source>
</reference>
<evidence type="ECO:0000256" key="1">
    <source>
        <dbReference type="ARBA" id="ARBA00004141"/>
    </source>
</evidence>
<keyword evidence="5 6" id="KW-0472">Membrane</keyword>
<dbReference type="AlphaFoldDB" id="A0A1I5NBB1"/>
<protein>
    <submittedName>
        <fullName evidence="8">Cytochrome C biogenesis protein CcdA</fullName>
    </submittedName>
    <submittedName>
        <fullName evidence="9">Cytochrome c-type biogenesis protein</fullName>
    </submittedName>
</protein>